<dbReference type="AlphaFoldDB" id="A0A8H5YYY1"/>
<dbReference type="EMBL" id="JAAOAN010000121">
    <property type="protein sequence ID" value="KAF5721057.1"/>
    <property type="molecule type" value="Genomic_DNA"/>
</dbReference>
<feature type="region of interest" description="Disordered" evidence="1">
    <location>
        <begin position="168"/>
        <end position="207"/>
    </location>
</feature>
<protein>
    <submittedName>
        <fullName evidence="2">Uncharacterized protein</fullName>
    </submittedName>
</protein>
<gene>
    <name evidence="2" type="ORF">FMUND_3805</name>
</gene>
<comment type="caution">
    <text evidence="2">The sequence shown here is derived from an EMBL/GenBank/DDBJ whole genome shotgun (WGS) entry which is preliminary data.</text>
</comment>
<sequence>MEEGGCRREKLSLLMRFNASGRVAIAEEGGCRREKLGLLMRFNATGRVAIAEEEVHDLLADVRVAVEYLEDSENAPIKQFADDTLLDSMRMLHRDEKEVMRPAHRDVFRMMVRSLQRAIKLHKQWNLQPKDTPPEKKKYWVDEMLKVENPTSGIHDYFNRMDKDLEKDLEKDKDKGKDKGKDTRTPLQKEYAEHHRVSVGHLPSQLV</sequence>
<proteinExistence type="predicted"/>
<name>A0A8H5YYY1_9HYPO</name>
<feature type="compositionally biased region" description="Basic and acidic residues" evidence="1">
    <location>
        <begin position="168"/>
        <end position="184"/>
    </location>
</feature>
<evidence type="ECO:0000313" key="3">
    <source>
        <dbReference type="Proteomes" id="UP000544331"/>
    </source>
</evidence>
<evidence type="ECO:0000256" key="1">
    <source>
        <dbReference type="SAM" id="MobiDB-lite"/>
    </source>
</evidence>
<keyword evidence="3" id="KW-1185">Reference proteome</keyword>
<organism evidence="2 3">
    <name type="scientific">Fusarium mundagurra</name>
    <dbReference type="NCBI Taxonomy" id="1567541"/>
    <lineage>
        <taxon>Eukaryota</taxon>
        <taxon>Fungi</taxon>
        <taxon>Dikarya</taxon>
        <taxon>Ascomycota</taxon>
        <taxon>Pezizomycotina</taxon>
        <taxon>Sordariomycetes</taxon>
        <taxon>Hypocreomycetidae</taxon>
        <taxon>Hypocreales</taxon>
        <taxon>Nectriaceae</taxon>
        <taxon>Fusarium</taxon>
        <taxon>Fusarium fujikuroi species complex</taxon>
    </lineage>
</organism>
<evidence type="ECO:0000313" key="2">
    <source>
        <dbReference type="EMBL" id="KAF5721057.1"/>
    </source>
</evidence>
<reference evidence="2 3" key="1">
    <citation type="submission" date="2020-05" db="EMBL/GenBank/DDBJ databases">
        <title>Identification and distribution of gene clusters putatively required for synthesis of sphingolipid metabolism inhibitors in phylogenetically diverse species of the filamentous fungus Fusarium.</title>
        <authorList>
            <person name="Kim H.-S."/>
            <person name="Busman M."/>
            <person name="Brown D.W."/>
            <person name="Divon H."/>
            <person name="Uhlig S."/>
            <person name="Proctor R.H."/>
        </authorList>
    </citation>
    <scope>NUCLEOTIDE SEQUENCE [LARGE SCALE GENOMIC DNA]</scope>
    <source>
        <strain evidence="2 3">NRRL 66235</strain>
    </source>
</reference>
<accession>A0A8H5YYY1</accession>
<dbReference type="Proteomes" id="UP000544331">
    <property type="component" value="Unassembled WGS sequence"/>
</dbReference>